<organism evidence="1 2">
    <name type="scientific">Candidatus Thermodesulfobacterium syntrophicum</name>
    <dbReference type="NCBI Taxonomy" id="3060442"/>
    <lineage>
        <taxon>Bacteria</taxon>
        <taxon>Pseudomonadati</taxon>
        <taxon>Thermodesulfobacteriota</taxon>
        <taxon>Thermodesulfobacteria</taxon>
        <taxon>Thermodesulfobacteriales</taxon>
        <taxon>Thermodesulfobacteriaceae</taxon>
        <taxon>Thermodesulfobacterium</taxon>
    </lineage>
</organism>
<comment type="caution">
    <text evidence="1">The sequence shown here is derived from an EMBL/GenBank/DDBJ whole genome shotgun (WGS) entry which is preliminary data.</text>
</comment>
<gene>
    <name evidence="1" type="ORF">OD816_001045</name>
</gene>
<name>A0AAE3P4C8_9BACT</name>
<evidence type="ECO:0000313" key="2">
    <source>
        <dbReference type="Proteomes" id="UP001144110"/>
    </source>
</evidence>
<evidence type="ECO:0000313" key="1">
    <source>
        <dbReference type="EMBL" id="MDF2953800.1"/>
    </source>
</evidence>
<dbReference type="Proteomes" id="UP001144110">
    <property type="component" value="Unassembled WGS sequence"/>
</dbReference>
<dbReference type="AlphaFoldDB" id="A0AAE3P4C8"/>
<proteinExistence type="predicted"/>
<protein>
    <submittedName>
        <fullName evidence="1">Uncharacterized protein</fullName>
    </submittedName>
</protein>
<reference evidence="1" key="1">
    <citation type="submission" date="2022-11" db="EMBL/GenBank/DDBJ databases">
        <title>Candidatus Alkanophaga archaea from heated hydrothermal vent sediment oxidize petroleum alkanes.</title>
        <authorList>
            <person name="Zehnle H."/>
            <person name="Laso-Perez R."/>
            <person name="Lipp J."/>
            <person name="Teske A."/>
            <person name="Wegener G."/>
        </authorList>
    </citation>
    <scope>NUCLEOTIDE SEQUENCE</scope>
    <source>
        <strain evidence="1">MCA70</strain>
    </source>
</reference>
<dbReference type="EMBL" id="JAPHEG010000004">
    <property type="protein sequence ID" value="MDF2953800.1"/>
    <property type="molecule type" value="Genomic_DNA"/>
</dbReference>
<accession>A0AAE3P4C8</accession>
<sequence length="76" mass="8854">MKNHNLDISFLKKKARRIASRIFFEILEENKKLGIATPVGIAGKIYFIMPDGKILTEEEYLKNKEAPEESQKKKFK</sequence>